<dbReference type="EMBL" id="JACJID010000009">
    <property type="protein sequence ID" value="MBA8931502.1"/>
    <property type="molecule type" value="Genomic_DNA"/>
</dbReference>
<evidence type="ECO:0000313" key="3">
    <source>
        <dbReference type="EMBL" id="MBA8931502.1"/>
    </source>
</evidence>
<dbReference type="InterPro" id="IPR010310">
    <property type="entry name" value="T7SS_ESAT-6-like"/>
</dbReference>
<dbReference type="Pfam" id="PF06013">
    <property type="entry name" value="WXG100"/>
    <property type="match status" value="1"/>
</dbReference>
<dbReference type="InterPro" id="IPR036689">
    <property type="entry name" value="ESAT-6-like_sf"/>
</dbReference>
<protein>
    <recommendedName>
        <fullName evidence="1">ESAT-6-like protein</fullName>
    </recommendedName>
</protein>
<feature type="region of interest" description="Disordered" evidence="2">
    <location>
        <begin position="81"/>
        <end position="105"/>
    </location>
</feature>
<sequence>MSGGYGTNYQDMANLAKDIENVEQEVSASVSKLASDVAPLQSSWKGQAATAFHSLMERFDADAKKLNQALSDIANQMKTNSAGYAAQEEEQSHSLSNVASRLAGN</sequence>
<keyword evidence="4" id="KW-1185">Reference proteome</keyword>
<name>A0ABR6BX86_9PSEU</name>
<comment type="caution">
    <text evidence="3">The sequence shown here is derived from an EMBL/GenBank/DDBJ whole genome shotgun (WGS) entry which is preliminary data.</text>
</comment>
<comment type="similarity">
    <text evidence="1">Belongs to the WXG100 family.</text>
</comment>
<dbReference type="NCBIfam" id="TIGR03930">
    <property type="entry name" value="WXG100_ESAT6"/>
    <property type="match status" value="1"/>
</dbReference>
<evidence type="ECO:0000256" key="2">
    <source>
        <dbReference type="SAM" id="MobiDB-lite"/>
    </source>
</evidence>
<organism evidence="3 4">
    <name type="scientific">Kutzneria viridogrisea</name>
    <dbReference type="NCBI Taxonomy" id="47990"/>
    <lineage>
        <taxon>Bacteria</taxon>
        <taxon>Bacillati</taxon>
        <taxon>Actinomycetota</taxon>
        <taxon>Actinomycetes</taxon>
        <taxon>Pseudonocardiales</taxon>
        <taxon>Pseudonocardiaceae</taxon>
        <taxon>Kutzneria</taxon>
    </lineage>
</organism>
<reference evidence="3 4" key="1">
    <citation type="submission" date="2020-08" db="EMBL/GenBank/DDBJ databases">
        <title>Genomic Encyclopedia of Archaeal and Bacterial Type Strains, Phase II (KMG-II): from individual species to whole genera.</title>
        <authorList>
            <person name="Goeker M."/>
        </authorList>
    </citation>
    <scope>NUCLEOTIDE SEQUENCE [LARGE SCALE GENOMIC DNA]</scope>
    <source>
        <strain evidence="3 4">DSM 43850</strain>
    </source>
</reference>
<dbReference type="SUPFAM" id="SSF140453">
    <property type="entry name" value="EsxAB dimer-like"/>
    <property type="match status" value="1"/>
</dbReference>
<dbReference type="Gene3D" id="1.10.287.1060">
    <property type="entry name" value="ESAT-6-like"/>
    <property type="match status" value="1"/>
</dbReference>
<evidence type="ECO:0000313" key="4">
    <source>
        <dbReference type="Proteomes" id="UP000517916"/>
    </source>
</evidence>
<dbReference type="RefSeq" id="WP_025361342.1">
    <property type="nucleotide sequence ID" value="NZ_BAAABQ010000009.1"/>
</dbReference>
<proteinExistence type="inferred from homology"/>
<accession>A0ABR6BX86</accession>
<evidence type="ECO:0000256" key="1">
    <source>
        <dbReference type="RuleBase" id="RU362001"/>
    </source>
</evidence>
<gene>
    <name evidence="3" type="ORF">BC739_008754</name>
</gene>
<dbReference type="Proteomes" id="UP000517916">
    <property type="component" value="Unassembled WGS sequence"/>
</dbReference>